<dbReference type="InterPro" id="IPR036771">
    <property type="entry name" value="ATPsynth_dsu/esu_N"/>
</dbReference>
<dbReference type="Pfam" id="PF02823">
    <property type="entry name" value="ATP-synt_DE_N"/>
    <property type="match status" value="1"/>
</dbReference>
<evidence type="ECO:0000256" key="8">
    <source>
        <dbReference type="ARBA" id="ARBA00023196"/>
    </source>
</evidence>
<dbReference type="InterPro" id="IPR001469">
    <property type="entry name" value="ATP_synth_F1_dsu/esu"/>
</dbReference>
<keyword evidence="7 11" id="KW-0472">Membrane</keyword>
<dbReference type="GO" id="GO:0012505">
    <property type="term" value="C:endomembrane system"/>
    <property type="evidence" value="ECO:0007669"/>
    <property type="project" value="UniProtKB-SubCell"/>
</dbReference>
<feature type="domain" description="ATP synthase F1 complex delta/epsilon subunit N-terminal" evidence="12">
    <location>
        <begin position="12"/>
        <end position="88"/>
    </location>
</feature>
<dbReference type="GO" id="GO:0005886">
    <property type="term" value="C:plasma membrane"/>
    <property type="evidence" value="ECO:0007669"/>
    <property type="project" value="UniProtKB-SubCell"/>
</dbReference>
<organism evidence="13 14">
    <name type="scientific">Marinobacter pelagius</name>
    <dbReference type="NCBI Taxonomy" id="379482"/>
    <lineage>
        <taxon>Bacteria</taxon>
        <taxon>Pseudomonadati</taxon>
        <taxon>Pseudomonadota</taxon>
        <taxon>Gammaproteobacteria</taxon>
        <taxon>Pseudomonadales</taxon>
        <taxon>Marinobacteraceae</taxon>
        <taxon>Marinobacter</taxon>
    </lineage>
</organism>
<evidence type="ECO:0000256" key="2">
    <source>
        <dbReference type="ARBA" id="ARBA00004184"/>
    </source>
</evidence>
<dbReference type="NCBIfam" id="NF004871">
    <property type="entry name" value="PRK06228.1"/>
    <property type="match status" value="1"/>
</dbReference>
<keyword evidence="6 11" id="KW-0406">Ion transport</keyword>
<evidence type="ECO:0000256" key="4">
    <source>
        <dbReference type="ARBA" id="ARBA00014480"/>
    </source>
</evidence>
<keyword evidence="8 11" id="KW-0139">CF(1)</keyword>
<comment type="subcellular location">
    <subcellularLocation>
        <location evidence="11">Cell membrane</location>
        <topology evidence="11">Peripheral membrane protein</topology>
    </subcellularLocation>
    <subcellularLocation>
        <location evidence="2">Endomembrane system</location>
        <topology evidence="2">Peripheral membrane protein</topology>
    </subcellularLocation>
</comment>
<evidence type="ECO:0000259" key="12">
    <source>
        <dbReference type="Pfam" id="PF02823"/>
    </source>
</evidence>
<dbReference type="RefSeq" id="WP_245777427.1">
    <property type="nucleotide sequence ID" value="NZ_FOUR01000004.1"/>
</dbReference>
<evidence type="ECO:0000256" key="6">
    <source>
        <dbReference type="ARBA" id="ARBA00023065"/>
    </source>
</evidence>
<dbReference type="GO" id="GO:0045259">
    <property type="term" value="C:proton-transporting ATP synthase complex"/>
    <property type="evidence" value="ECO:0007669"/>
    <property type="project" value="UniProtKB-KW"/>
</dbReference>
<dbReference type="InterPro" id="IPR020546">
    <property type="entry name" value="ATP_synth_F1_dsu/esu_N"/>
</dbReference>
<keyword evidence="11" id="KW-0375">Hydrogen ion transport</keyword>
<evidence type="ECO:0000256" key="1">
    <source>
        <dbReference type="ARBA" id="ARBA00003543"/>
    </source>
</evidence>
<keyword evidence="11" id="KW-1003">Cell membrane</keyword>
<dbReference type="CDD" id="cd12152">
    <property type="entry name" value="F1-ATPase_delta"/>
    <property type="match status" value="1"/>
</dbReference>
<dbReference type="HAMAP" id="MF_00530">
    <property type="entry name" value="ATP_synth_epsil_bac"/>
    <property type="match status" value="1"/>
</dbReference>
<reference evidence="14" key="1">
    <citation type="submission" date="2016-10" db="EMBL/GenBank/DDBJ databases">
        <authorList>
            <person name="Varghese N."/>
            <person name="Submissions S."/>
        </authorList>
    </citation>
    <scope>NUCLEOTIDE SEQUENCE [LARGE SCALE GENOMIC DNA]</scope>
    <source>
        <strain evidence="14">CGMCC 1.6775</strain>
    </source>
</reference>
<keyword evidence="11" id="KW-0066">ATP synthesis</keyword>
<evidence type="ECO:0000256" key="10">
    <source>
        <dbReference type="ARBA" id="ARBA00031795"/>
    </source>
</evidence>
<dbReference type="NCBIfam" id="TIGR03166">
    <property type="entry name" value="alt_F1F0_F1_eps"/>
    <property type="match status" value="1"/>
</dbReference>
<comment type="function">
    <text evidence="1 11">Produces ATP from ADP in the presence of a proton gradient across the membrane.</text>
</comment>
<evidence type="ECO:0000256" key="3">
    <source>
        <dbReference type="ARBA" id="ARBA00005712"/>
    </source>
</evidence>
<evidence type="ECO:0000313" key="14">
    <source>
        <dbReference type="Proteomes" id="UP000199339"/>
    </source>
</evidence>
<gene>
    <name evidence="11" type="primary">atpC</name>
    <name evidence="13" type="ORF">SAMN04487961_2129</name>
</gene>
<dbReference type="Gene3D" id="2.60.15.10">
    <property type="entry name" value="F0F1 ATP synthase delta/epsilon subunit, N-terminal"/>
    <property type="match status" value="1"/>
</dbReference>
<dbReference type="GO" id="GO:0005524">
    <property type="term" value="F:ATP binding"/>
    <property type="evidence" value="ECO:0007669"/>
    <property type="project" value="UniProtKB-UniRule"/>
</dbReference>
<dbReference type="EMBL" id="FOUR01000004">
    <property type="protein sequence ID" value="SFN09428.1"/>
    <property type="molecule type" value="Genomic_DNA"/>
</dbReference>
<dbReference type="InterPro" id="IPR024037">
    <property type="entry name" value="Alt_ATP_synth_F1_esu"/>
</dbReference>
<sequence>MSPDQPSPPGSMHLRLLLPTEVLLEQPVSKIIAEAENGEFCLLPRHIDFVAALVPGVLSFYTVEGEEHFAAVDRGILVKCGRDVSISTPQGVIGTDITELQALIEERFLELDEHERKARSALARLEAGALRRFLDLREEFHG</sequence>
<comment type="similarity">
    <text evidence="3 11">Belongs to the ATPase epsilon chain family.</text>
</comment>
<proteinExistence type="inferred from homology"/>
<keyword evidence="14" id="KW-1185">Reference proteome</keyword>
<name>A0A1I4W6Z9_9GAMM</name>
<accession>A0A1I4W6Z9</accession>
<evidence type="ECO:0000256" key="11">
    <source>
        <dbReference type="HAMAP-Rule" id="MF_00530"/>
    </source>
</evidence>
<evidence type="ECO:0000256" key="5">
    <source>
        <dbReference type="ARBA" id="ARBA00022448"/>
    </source>
</evidence>
<dbReference type="SUPFAM" id="SSF51344">
    <property type="entry name" value="Epsilon subunit of F1F0-ATP synthase N-terminal domain"/>
    <property type="match status" value="1"/>
</dbReference>
<evidence type="ECO:0000256" key="7">
    <source>
        <dbReference type="ARBA" id="ARBA00023136"/>
    </source>
</evidence>
<comment type="subunit">
    <text evidence="11">F-type ATPases have 2 components, CF(1) - the catalytic core - and CF(0) - the membrane proton channel. CF(1) has five subunits: alpha(3), beta(3), gamma(1), delta(1), epsilon(1). CF(0) has three main subunits: a, b and c.</text>
</comment>
<protein>
    <recommendedName>
        <fullName evidence="4 11">ATP synthase epsilon chain</fullName>
    </recommendedName>
    <alternativeName>
        <fullName evidence="10 11">ATP synthase F1 sector epsilon subunit</fullName>
    </alternativeName>
    <alternativeName>
        <fullName evidence="9 11">F-ATPase epsilon subunit</fullName>
    </alternativeName>
</protein>
<evidence type="ECO:0000313" key="13">
    <source>
        <dbReference type="EMBL" id="SFN09428.1"/>
    </source>
</evidence>
<dbReference type="Proteomes" id="UP000199339">
    <property type="component" value="Unassembled WGS sequence"/>
</dbReference>
<dbReference type="GO" id="GO:0046933">
    <property type="term" value="F:proton-transporting ATP synthase activity, rotational mechanism"/>
    <property type="evidence" value="ECO:0007669"/>
    <property type="project" value="UniProtKB-UniRule"/>
</dbReference>
<keyword evidence="5 11" id="KW-0813">Transport</keyword>
<evidence type="ECO:0000256" key="9">
    <source>
        <dbReference type="ARBA" id="ARBA00030215"/>
    </source>
</evidence>
<dbReference type="AlphaFoldDB" id="A0A1I4W6Z9"/>